<dbReference type="InterPro" id="IPR041459">
    <property type="entry name" value="MPTase-PolyVal"/>
</dbReference>
<dbReference type="Pfam" id="PF18818">
    <property type="entry name" value="MPTase-PolyVal"/>
    <property type="match status" value="1"/>
</dbReference>
<dbReference type="EMBL" id="BAIQ01000003">
    <property type="protein sequence ID" value="GAE14374.1"/>
    <property type="molecule type" value="Genomic_DNA"/>
</dbReference>
<dbReference type="Pfam" id="PF01624">
    <property type="entry name" value="MutS_I"/>
    <property type="match status" value="1"/>
</dbReference>
<feature type="region of interest" description="Disordered" evidence="1">
    <location>
        <begin position="780"/>
        <end position="808"/>
    </location>
</feature>
<gene>
    <name evidence="4" type="ORF">JCM6292_498</name>
</gene>
<feature type="compositionally biased region" description="Basic and acidic residues" evidence="1">
    <location>
        <begin position="653"/>
        <end position="679"/>
    </location>
</feature>
<dbReference type="Gene3D" id="3.40.1170.10">
    <property type="entry name" value="DNA repair protein MutS, domain I"/>
    <property type="match status" value="1"/>
</dbReference>
<evidence type="ECO:0000256" key="1">
    <source>
        <dbReference type="SAM" id="MobiDB-lite"/>
    </source>
</evidence>
<evidence type="ECO:0000259" key="2">
    <source>
        <dbReference type="Pfam" id="PF01624"/>
    </source>
</evidence>
<proteinExistence type="predicted"/>
<dbReference type="InterPro" id="IPR007695">
    <property type="entry name" value="DNA_mismatch_repair_MutS-lik_N"/>
</dbReference>
<feature type="region of interest" description="Disordered" evidence="1">
    <location>
        <begin position="634"/>
        <end position="679"/>
    </location>
</feature>
<sequence length="808" mass="91588">MTEKNQQEKMAAERQVELFTHAFEKAKDNGGVWLDNKGRKAPGLYQKHLQVSPFNAIILGMHADQHNYKTNQYTLFSDAKKRGESVQTKEKGVPFLWYSWNEYVSKSNPDDRISRADYQALSAEQQSDYKGIRTREVRALFNIEQTTLPMVDKTSYEKVVQDYGRLEDRVDVAAASEEIRHRVENLLANAGQYMVEIRSDSSGVAHYDSAKDVIFLPEVSSYENYEDYARDAVSLLVSATGHQQRLAREGMGVKNGKTSPEDAEKQERLIVEVATAVKLQELGISAKLSPESLKMTDYWSRELRENPCLVDIVERDVNNAVDMLHKAERGEKVELNSQAAQKQINAIRSILPKHFYVADEIKTLPNRDTKEFVIVKDPSSKMADVVLPEGASLGADNDIPGMNKGRIEHALQKEGYDTVTFYNADGSMGYRPDDSFFDGKAVSVARLNKWNLDTITLLDVSDAVKRSGAVDFERILMMRDDDGKWALYMKPENEKSFCVYPDKTDVNLFFTTVKQGNEEVTESMRQDMAQKYYLATTEKPEQRVDIFKSDATPEELNQIERVNIFKTKATETQPSVILCLPTVNGEKLRPREVTPSQWQRLWLADDMQDYKKHLAASLFADVLRKGRTDAVAVGTDKSEQEAQTEDVAQKPVQQEDKTEEDSKKEEKQIEEAKEETTKAETKAVAAASLSPMLKQFYDLKAKHPDAILLFRCGDFYETYCNDAEKASKILGITLTRSNRTKDIEGKPLSMAGFPYHALDTYLPKLIRAGERVAICDQLEAPKKNQESAENQVVESARQEESKSSGRHR</sequence>
<dbReference type="AlphaFoldDB" id="W4P5F5"/>
<evidence type="ECO:0000259" key="3">
    <source>
        <dbReference type="Pfam" id="PF18818"/>
    </source>
</evidence>
<accession>W4P5F5</accession>
<evidence type="ECO:0000313" key="4">
    <source>
        <dbReference type="EMBL" id="GAE14374.1"/>
    </source>
</evidence>
<evidence type="ECO:0000313" key="5">
    <source>
        <dbReference type="Proteomes" id="UP000018861"/>
    </source>
</evidence>
<organism evidence="4 5">
    <name type="scientific">Bacteroides pyogenes JCM 6292</name>
    <dbReference type="NCBI Taxonomy" id="1235809"/>
    <lineage>
        <taxon>Bacteria</taxon>
        <taxon>Pseudomonadati</taxon>
        <taxon>Bacteroidota</taxon>
        <taxon>Bacteroidia</taxon>
        <taxon>Bacteroidales</taxon>
        <taxon>Bacteroidaceae</taxon>
        <taxon>Bacteroides</taxon>
    </lineage>
</organism>
<name>W4P5F5_9BACE</name>
<dbReference type="GO" id="GO:0030983">
    <property type="term" value="F:mismatched DNA binding"/>
    <property type="evidence" value="ECO:0007669"/>
    <property type="project" value="InterPro"/>
</dbReference>
<feature type="compositionally biased region" description="Basic and acidic residues" evidence="1">
    <location>
        <begin position="796"/>
        <end position="808"/>
    </location>
</feature>
<dbReference type="InterPro" id="IPR016151">
    <property type="entry name" value="DNA_mismatch_repair_MutS_N"/>
</dbReference>
<dbReference type="SUPFAM" id="SSF55271">
    <property type="entry name" value="DNA repair protein MutS, domain I"/>
    <property type="match status" value="1"/>
</dbReference>
<dbReference type="GO" id="GO:0006298">
    <property type="term" value="P:mismatch repair"/>
    <property type="evidence" value="ECO:0007669"/>
    <property type="project" value="InterPro"/>
</dbReference>
<feature type="domain" description="Polyvalent protein metallopeptidase" evidence="3">
    <location>
        <begin position="183"/>
        <end position="307"/>
    </location>
</feature>
<reference evidence="4 5" key="1">
    <citation type="journal article" date="2014" name="Genome Announc.">
        <title>Draft Genome Sequences of Three Strains of Bacteroides pyogenes Isolated from a Cat and Swine.</title>
        <authorList>
            <person name="Sakamoto M."/>
            <person name="Oshima K."/>
            <person name="Suda W."/>
            <person name="Kitamura K."/>
            <person name="Iida T."/>
            <person name="Hattori M."/>
            <person name="Ohkuma M."/>
        </authorList>
    </citation>
    <scope>NUCLEOTIDE SEQUENCE [LARGE SCALE GENOMIC DNA]</scope>
    <source>
        <strain evidence="4 5">JCM 6292</strain>
    </source>
</reference>
<dbReference type="GO" id="GO:0005524">
    <property type="term" value="F:ATP binding"/>
    <property type="evidence" value="ECO:0007669"/>
    <property type="project" value="InterPro"/>
</dbReference>
<feature type="domain" description="DNA mismatch repair protein MutS-like N-terminal" evidence="2">
    <location>
        <begin position="691"/>
        <end position="794"/>
    </location>
</feature>
<comment type="caution">
    <text evidence="4">The sequence shown here is derived from an EMBL/GenBank/DDBJ whole genome shotgun (WGS) entry which is preliminary data.</text>
</comment>
<protein>
    <submittedName>
        <fullName evidence="4">DNA mismatch repair protein MutS</fullName>
    </submittedName>
</protein>
<dbReference type="Proteomes" id="UP000018861">
    <property type="component" value="Unassembled WGS sequence"/>
</dbReference>